<evidence type="ECO:0000256" key="4">
    <source>
        <dbReference type="SAM" id="MobiDB-lite"/>
    </source>
</evidence>
<feature type="non-terminal residue" evidence="6">
    <location>
        <position position="1"/>
    </location>
</feature>
<feature type="domain" description="Glycosyl transferase family 25" evidence="5">
    <location>
        <begin position="322"/>
        <end position="504"/>
    </location>
</feature>
<evidence type="ECO:0000256" key="2">
    <source>
        <dbReference type="ARBA" id="ARBA00022676"/>
    </source>
</evidence>
<keyword evidence="2 6" id="KW-0328">Glycosyltransferase</keyword>
<keyword evidence="3 6" id="KW-0808">Transferase</keyword>
<dbReference type="PANTHER" id="PTHR10730">
    <property type="entry name" value="PROCOLLAGEN-LYSINE,2-OXOGLUTARATE 5-DIOXYGENASE/GLYCOSYLTRANSFERASE 25 FAMILY MEMBER"/>
    <property type="match status" value="1"/>
</dbReference>
<reference evidence="6 7" key="1">
    <citation type="submission" date="2015-01" db="EMBL/GenBank/DDBJ databases">
        <title>Evolution of Trichinella species and genotypes.</title>
        <authorList>
            <person name="Korhonen P.K."/>
            <person name="Edoardo P."/>
            <person name="Giuseppe L.R."/>
            <person name="Gasser R.B."/>
        </authorList>
    </citation>
    <scope>NUCLEOTIDE SEQUENCE [LARGE SCALE GENOMIC DNA]</scope>
    <source>
        <strain evidence="6">ISS141</strain>
    </source>
</reference>
<proteinExistence type="inferred from homology"/>
<sequence>LLINLPADVLDTHCLGVDRERYGNVRIALRMSTWSNFGIIIVNDDKINGSNRKSEEENKRRNKQQPEVFVGQDSDRKMASVLLLVLLACVQWVGALDELLEPTVLISVLVRNKAHVLPYFLGTLDSLDYPKRRIQLFIRLDHSEDDSAEMLNRWLGRVNGSYHSVEFSHDDDPVGYAGERSWFDWTEDRYREVIRWKQYALDKGRRVWADYLLLLDSDVLFTDRNTLRLYRQQELDDMLLLAASVRQVGLQMHVSNRHQYGVLLPPLDVDSSLSDDLDNLQFLLLESLHHGPPGLTTTALLLQETKQPVPMPGPVEKMHFDELYLINLLRRPDRRLRMLACFAVLGLQVRLVEAVDGRLLEPDDLNAIGVKQMPDYRDPYHKRPMTLGEVGCFLSHYNVWRDMLDRGYQRAVIFEDDLRFTRAFRRQVGAVMAELDANVPDWDLVYFGRKRLNPDQDGPLVENCSFVSHVGYSYWTLAYALSRSGAEKLVKAEPLKQLVPVDEYLPMMFNRHPEKRWMSRFERRDLKAYTAEPLLVYPVHYLGEEGYISDTENSGIVEQQQQQQQQQQTLLHRPATAHPTAQHSSEL</sequence>
<feature type="compositionally biased region" description="Low complexity" evidence="4">
    <location>
        <begin position="559"/>
        <end position="568"/>
    </location>
</feature>
<comment type="similarity">
    <text evidence="1">Belongs to the glycosyltransferase 25 family.</text>
</comment>
<dbReference type="GO" id="GO:0050211">
    <property type="term" value="F:procollagen galactosyltransferase activity"/>
    <property type="evidence" value="ECO:0007669"/>
    <property type="project" value="TreeGrafter"/>
</dbReference>
<dbReference type="Proteomes" id="UP000054815">
    <property type="component" value="Unassembled WGS sequence"/>
</dbReference>
<dbReference type="AlphaFoldDB" id="A0A0V0YP74"/>
<dbReference type="EMBL" id="JYDU01000001">
    <property type="protein sequence ID" value="KRY01968.1"/>
    <property type="molecule type" value="Genomic_DNA"/>
</dbReference>
<dbReference type="InterPro" id="IPR002654">
    <property type="entry name" value="Glyco_trans_25"/>
</dbReference>
<dbReference type="CDD" id="cd06532">
    <property type="entry name" value="Glyco_transf_25"/>
    <property type="match status" value="1"/>
</dbReference>
<accession>A0A0V0YP74</accession>
<dbReference type="Pfam" id="PF01755">
    <property type="entry name" value="Glyco_transf_25"/>
    <property type="match status" value="1"/>
</dbReference>
<dbReference type="InterPro" id="IPR029044">
    <property type="entry name" value="Nucleotide-diphossugar_trans"/>
</dbReference>
<dbReference type="InterPro" id="IPR050757">
    <property type="entry name" value="Collagen_mod_GT25"/>
</dbReference>
<feature type="region of interest" description="Disordered" evidence="4">
    <location>
        <begin position="555"/>
        <end position="587"/>
    </location>
</feature>
<dbReference type="Gene3D" id="3.90.550.10">
    <property type="entry name" value="Spore Coat Polysaccharide Biosynthesis Protein SpsA, Chain A"/>
    <property type="match status" value="1"/>
</dbReference>
<evidence type="ECO:0000256" key="1">
    <source>
        <dbReference type="ARBA" id="ARBA00006721"/>
    </source>
</evidence>
<evidence type="ECO:0000313" key="6">
    <source>
        <dbReference type="EMBL" id="KRY01968.1"/>
    </source>
</evidence>
<name>A0A0V0YP74_TRIPS</name>
<dbReference type="PANTHER" id="PTHR10730:SF53">
    <property type="entry name" value="GLYCOSYLTRANSFERASE 25 FAMILY MEMBER"/>
    <property type="match status" value="1"/>
</dbReference>
<protein>
    <submittedName>
        <fullName evidence="6">Procollagen galactosyltransferase 1-B</fullName>
    </submittedName>
</protein>
<comment type="caution">
    <text evidence="6">The sequence shown here is derived from an EMBL/GenBank/DDBJ whole genome shotgun (WGS) entry which is preliminary data.</text>
</comment>
<organism evidence="6 7">
    <name type="scientific">Trichinella pseudospiralis</name>
    <name type="common">Parasitic roundworm</name>
    <dbReference type="NCBI Taxonomy" id="6337"/>
    <lineage>
        <taxon>Eukaryota</taxon>
        <taxon>Metazoa</taxon>
        <taxon>Ecdysozoa</taxon>
        <taxon>Nematoda</taxon>
        <taxon>Enoplea</taxon>
        <taxon>Dorylaimia</taxon>
        <taxon>Trichinellida</taxon>
        <taxon>Trichinellidae</taxon>
        <taxon>Trichinella</taxon>
    </lineage>
</organism>
<evidence type="ECO:0000313" key="7">
    <source>
        <dbReference type="Proteomes" id="UP000054815"/>
    </source>
</evidence>
<dbReference type="SUPFAM" id="SSF53448">
    <property type="entry name" value="Nucleotide-diphospho-sugar transferases"/>
    <property type="match status" value="1"/>
</dbReference>
<evidence type="ECO:0000256" key="3">
    <source>
        <dbReference type="ARBA" id="ARBA00022679"/>
    </source>
</evidence>
<evidence type="ECO:0000259" key="5">
    <source>
        <dbReference type="Pfam" id="PF01755"/>
    </source>
</evidence>
<gene>
    <name evidence="6" type="primary">Cul1</name>
    <name evidence="6" type="ORF">T4E_11341</name>
</gene>